<dbReference type="RefSeq" id="XP_041186226.1">
    <property type="nucleotide sequence ID" value="XM_041341277.1"/>
</dbReference>
<dbReference type="Proteomes" id="UP000807769">
    <property type="component" value="Unassembled WGS sequence"/>
</dbReference>
<dbReference type="AlphaFoldDB" id="A0A9P7DT36"/>
<dbReference type="EMBL" id="JABBWG010000083">
    <property type="protein sequence ID" value="KAG1802324.1"/>
    <property type="molecule type" value="Genomic_DNA"/>
</dbReference>
<protein>
    <submittedName>
        <fullName evidence="1">Uncharacterized protein</fullName>
    </submittedName>
</protein>
<accession>A0A9P7DT36</accession>
<evidence type="ECO:0000313" key="2">
    <source>
        <dbReference type="Proteomes" id="UP000807769"/>
    </source>
</evidence>
<keyword evidence="2" id="KW-1185">Reference proteome</keyword>
<dbReference type="GeneID" id="64635293"/>
<evidence type="ECO:0000313" key="1">
    <source>
        <dbReference type="EMBL" id="KAG1802324.1"/>
    </source>
</evidence>
<gene>
    <name evidence="1" type="ORF">BJ212DRAFT_1487458</name>
</gene>
<proteinExistence type="predicted"/>
<name>A0A9P7DT36_9AGAM</name>
<organism evidence="1 2">
    <name type="scientific">Suillus subaureus</name>
    <dbReference type="NCBI Taxonomy" id="48587"/>
    <lineage>
        <taxon>Eukaryota</taxon>
        <taxon>Fungi</taxon>
        <taxon>Dikarya</taxon>
        <taxon>Basidiomycota</taxon>
        <taxon>Agaricomycotina</taxon>
        <taxon>Agaricomycetes</taxon>
        <taxon>Agaricomycetidae</taxon>
        <taxon>Boletales</taxon>
        <taxon>Suillineae</taxon>
        <taxon>Suillaceae</taxon>
        <taxon>Suillus</taxon>
    </lineage>
</organism>
<reference evidence="1" key="1">
    <citation type="journal article" date="2020" name="New Phytol.">
        <title>Comparative genomics reveals dynamic genome evolution in host specialist ectomycorrhizal fungi.</title>
        <authorList>
            <person name="Lofgren L.A."/>
            <person name="Nguyen N.H."/>
            <person name="Vilgalys R."/>
            <person name="Ruytinx J."/>
            <person name="Liao H.L."/>
            <person name="Branco S."/>
            <person name="Kuo A."/>
            <person name="LaButti K."/>
            <person name="Lipzen A."/>
            <person name="Andreopoulos W."/>
            <person name="Pangilinan J."/>
            <person name="Riley R."/>
            <person name="Hundley H."/>
            <person name="Na H."/>
            <person name="Barry K."/>
            <person name="Grigoriev I.V."/>
            <person name="Stajich J.E."/>
            <person name="Kennedy P.G."/>
        </authorList>
    </citation>
    <scope>NUCLEOTIDE SEQUENCE</scope>
    <source>
        <strain evidence="1">MN1</strain>
    </source>
</reference>
<comment type="caution">
    <text evidence="1">The sequence shown here is derived from an EMBL/GenBank/DDBJ whole genome shotgun (WGS) entry which is preliminary data.</text>
</comment>
<sequence length="208" mass="22221">MGVIYTDAEVVFQLLWGLPCSGSWPQFKVLLIITLPTATPIAPTPAAGNVPVAVIPSAFDTCVAHISAKAAQMIDKQILSGATSFSSSTGNINSITSLHKHHHNPDSIFCTMGGGMEEQAPWMKGKKKEKEKETTAAAVMTPPAPTSTTLLPVITVISTYQALRSNPYLISDLIHILSPSNISSSNLSTCLVWSTIHPNPQPALISFW</sequence>